<dbReference type="SUPFAM" id="SSF47694">
    <property type="entry name" value="Cytochrome c oxidase subunit h"/>
    <property type="match status" value="1"/>
</dbReference>
<dbReference type="EMBL" id="MLFT02000008">
    <property type="protein sequence ID" value="PHT40468.1"/>
    <property type="molecule type" value="Genomic_DNA"/>
</dbReference>
<dbReference type="SMART" id="SM00264">
    <property type="entry name" value="BAG"/>
    <property type="match status" value="1"/>
</dbReference>
<feature type="compositionally biased region" description="Basic and acidic residues" evidence="3">
    <location>
        <begin position="53"/>
        <end position="62"/>
    </location>
</feature>
<dbReference type="InterPro" id="IPR046769">
    <property type="entry name" value="DOCKER_Lobe_A"/>
</dbReference>
<dbReference type="PANTHER" id="PTHR46281">
    <property type="entry name" value="CYTOCHROME C OXIDASE SUBUNIT 6B"/>
    <property type="match status" value="1"/>
</dbReference>
<dbReference type="GO" id="GO:0045277">
    <property type="term" value="C:respiratory chain complex IV"/>
    <property type="evidence" value="ECO:0007669"/>
    <property type="project" value="InterPro"/>
</dbReference>
<keyword evidence="6" id="KW-1185">Reference proteome</keyword>
<dbReference type="GO" id="GO:0051087">
    <property type="term" value="F:protein-folding chaperone binding"/>
    <property type="evidence" value="ECO:0007669"/>
    <property type="project" value="InterPro"/>
</dbReference>
<feature type="compositionally biased region" description="Polar residues" evidence="3">
    <location>
        <begin position="35"/>
        <end position="49"/>
    </location>
</feature>
<dbReference type="Pfam" id="PF06920">
    <property type="entry name" value="DHR-2_Lobe_A"/>
    <property type="match status" value="1"/>
</dbReference>
<dbReference type="Gene3D" id="1.10.10.140">
    <property type="entry name" value="Cytochrome c oxidase, subunit VIb"/>
    <property type="match status" value="1"/>
</dbReference>
<feature type="domain" description="BAG" evidence="4">
    <location>
        <begin position="216"/>
        <end position="264"/>
    </location>
</feature>
<reference evidence="6" key="2">
    <citation type="journal article" date="2017" name="J. Anim. Genet.">
        <title>Multiple reference genome sequences of hot pepper reveal the massive evolution of plant disease resistance genes by retroduplication.</title>
        <authorList>
            <person name="Kim S."/>
            <person name="Park J."/>
            <person name="Yeom S.-I."/>
            <person name="Kim Y.-M."/>
            <person name="Seo E."/>
            <person name="Kim K.-T."/>
            <person name="Kim M.-S."/>
            <person name="Lee J.M."/>
            <person name="Cheong K."/>
            <person name="Shin H.-S."/>
            <person name="Kim S.-B."/>
            <person name="Han K."/>
            <person name="Lee J."/>
            <person name="Park M."/>
            <person name="Lee H.-A."/>
            <person name="Lee H.-Y."/>
            <person name="Lee Y."/>
            <person name="Oh S."/>
            <person name="Lee J.H."/>
            <person name="Choi E."/>
            <person name="Choi E."/>
            <person name="Lee S.E."/>
            <person name="Jeon J."/>
            <person name="Kim H."/>
            <person name="Choi G."/>
            <person name="Song H."/>
            <person name="Lee J."/>
            <person name="Lee S.-C."/>
            <person name="Kwon J.-K."/>
            <person name="Lee H.-Y."/>
            <person name="Koo N."/>
            <person name="Hong Y."/>
            <person name="Kim R.W."/>
            <person name="Kang W.-H."/>
            <person name="Huh J.H."/>
            <person name="Kang B.-C."/>
            <person name="Yang T.-J."/>
            <person name="Lee Y.-H."/>
            <person name="Bennetzen J.L."/>
            <person name="Choi D."/>
        </authorList>
    </citation>
    <scope>NUCLEOTIDE SEQUENCE [LARGE SCALE GENOMIC DNA]</scope>
    <source>
        <strain evidence="6">cv. PBC81</strain>
    </source>
</reference>
<evidence type="ECO:0000313" key="6">
    <source>
        <dbReference type="Proteomes" id="UP000224567"/>
    </source>
</evidence>
<feature type="compositionally biased region" description="Acidic residues" evidence="3">
    <location>
        <begin position="63"/>
        <end position="72"/>
    </location>
</feature>
<evidence type="ECO:0000256" key="3">
    <source>
        <dbReference type="SAM" id="MobiDB-lite"/>
    </source>
</evidence>
<evidence type="ECO:0000256" key="1">
    <source>
        <dbReference type="ARBA" id="ARBA00004173"/>
    </source>
</evidence>
<keyword evidence="2" id="KW-0496">Mitochondrion</keyword>
<dbReference type="Pfam" id="PF02179">
    <property type="entry name" value="BAG"/>
    <property type="match status" value="1"/>
</dbReference>
<dbReference type="AlphaFoldDB" id="A0A2G2W5H2"/>
<dbReference type="PANTHER" id="PTHR46281:SF2">
    <property type="entry name" value="CYTOCHROME C OXIDASE SUBUNIT 6B-1"/>
    <property type="match status" value="1"/>
</dbReference>
<dbReference type="SUPFAM" id="SSF63491">
    <property type="entry name" value="BAG domain"/>
    <property type="match status" value="1"/>
</dbReference>
<evidence type="ECO:0000259" key="4">
    <source>
        <dbReference type="PROSITE" id="PS51035"/>
    </source>
</evidence>
<dbReference type="InterPro" id="IPR036549">
    <property type="entry name" value="CX6/COA6-like_sf"/>
</dbReference>
<accession>A0A2G2W5H2</accession>
<protein>
    <submittedName>
        <fullName evidence="5">Cytochrome c oxidase subunit 6b-1</fullName>
    </submittedName>
</protein>
<dbReference type="InterPro" id="IPR043161">
    <property type="entry name" value="DOCK_C_lobe_A"/>
</dbReference>
<dbReference type="InterPro" id="IPR003213">
    <property type="entry name" value="Cyt_c_oxidase_su6B"/>
</dbReference>
<dbReference type="PROSITE" id="PS51035">
    <property type="entry name" value="BAG"/>
    <property type="match status" value="1"/>
</dbReference>
<dbReference type="InterPro" id="IPR003103">
    <property type="entry name" value="BAG_domain"/>
</dbReference>
<dbReference type="STRING" id="33114.A0A2G2W5H2"/>
<feature type="region of interest" description="Disordered" evidence="3">
    <location>
        <begin position="17"/>
        <end position="72"/>
    </location>
</feature>
<dbReference type="Proteomes" id="UP000224567">
    <property type="component" value="Unassembled WGS sequence"/>
</dbReference>
<dbReference type="GO" id="GO:0005739">
    <property type="term" value="C:mitochondrion"/>
    <property type="evidence" value="ECO:0007669"/>
    <property type="project" value="UniProtKB-SubCell"/>
</dbReference>
<proteinExistence type="predicted"/>
<organism evidence="5 6">
    <name type="scientific">Capsicum baccatum</name>
    <name type="common">Peruvian pepper</name>
    <dbReference type="NCBI Taxonomy" id="33114"/>
    <lineage>
        <taxon>Eukaryota</taxon>
        <taxon>Viridiplantae</taxon>
        <taxon>Streptophyta</taxon>
        <taxon>Embryophyta</taxon>
        <taxon>Tracheophyta</taxon>
        <taxon>Spermatophyta</taxon>
        <taxon>Magnoliopsida</taxon>
        <taxon>eudicotyledons</taxon>
        <taxon>Gunneridae</taxon>
        <taxon>Pentapetalae</taxon>
        <taxon>asterids</taxon>
        <taxon>lamiids</taxon>
        <taxon>Solanales</taxon>
        <taxon>Solanaceae</taxon>
        <taxon>Solanoideae</taxon>
        <taxon>Capsiceae</taxon>
        <taxon>Capsicum</taxon>
    </lineage>
</organism>
<dbReference type="Gene3D" id="1.25.40.410">
    <property type="match status" value="1"/>
</dbReference>
<comment type="caution">
    <text evidence="5">The sequence shown here is derived from an EMBL/GenBank/DDBJ whole genome shotgun (WGS) entry which is preliminary data.</text>
</comment>
<evidence type="ECO:0000256" key="2">
    <source>
        <dbReference type="ARBA" id="ARBA00023128"/>
    </source>
</evidence>
<comment type="subcellular location">
    <subcellularLocation>
        <location evidence="1">Mitochondrion</location>
    </subcellularLocation>
</comment>
<sequence length="319" mass="36859">MAGWTNQLLRIYSKTEENPVVESIEVDPTPKKSNEAVTKSFEASPTLEASSDESTKSTKDETLGDQESNDEPPEIKLEAAPVFFHFPTTNQMRHCFTRYVEYHRSVTQKAQLLYITKNQQIPHLPTGQKRWSTLKIVSGEITANTYLHIMWLLHLCEAHQEMQSWAEAAQYVVTVAGLVMHVASFGGSNINLSTWEDKKNPSESKEIVDVERSSKRERIRMNEARMGLLLRLDSVLGDNPTVRELRRDLSRRIVRLQEILDVVSDTKSQNWDGFLMDWYDFVERMEMDVCKERVGSNELEMFCAEHLGFQCLQRFLHDQ</sequence>
<evidence type="ECO:0000313" key="5">
    <source>
        <dbReference type="EMBL" id="PHT40468.1"/>
    </source>
</evidence>
<reference evidence="5 6" key="1">
    <citation type="journal article" date="2017" name="Genome Biol.">
        <title>New reference genome sequences of hot pepper reveal the massive evolution of plant disease-resistance genes by retroduplication.</title>
        <authorList>
            <person name="Kim S."/>
            <person name="Park J."/>
            <person name="Yeom S.I."/>
            <person name="Kim Y.M."/>
            <person name="Seo E."/>
            <person name="Kim K.T."/>
            <person name="Kim M.S."/>
            <person name="Lee J.M."/>
            <person name="Cheong K."/>
            <person name="Shin H.S."/>
            <person name="Kim S.B."/>
            <person name="Han K."/>
            <person name="Lee J."/>
            <person name="Park M."/>
            <person name="Lee H.A."/>
            <person name="Lee H.Y."/>
            <person name="Lee Y."/>
            <person name="Oh S."/>
            <person name="Lee J.H."/>
            <person name="Choi E."/>
            <person name="Choi E."/>
            <person name="Lee S.E."/>
            <person name="Jeon J."/>
            <person name="Kim H."/>
            <person name="Choi G."/>
            <person name="Song H."/>
            <person name="Lee J."/>
            <person name="Lee S.C."/>
            <person name="Kwon J.K."/>
            <person name="Lee H.Y."/>
            <person name="Koo N."/>
            <person name="Hong Y."/>
            <person name="Kim R.W."/>
            <person name="Kang W.H."/>
            <person name="Huh J.H."/>
            <person name="Kang B.C."/>
            <person name="Yang T.J."/>
            <person name="Lee Y.H."/>
            <person name="Bennetzen J.L."/>
            <person name="Choi D."/>
        </authorList>
    </citation>
    <scope>NUCLEOTIDE SEQUENCE [LARGE SCALE GENOMIC DNA]</scope>
    <source>
        <strain evidence="6">cv. PBC81</strain>
    </source>
</reference>
<name>A0A2G2W5H2_CAPBA</name>
<dbReference type="OrthoDB" id="1907216at2759"/>
<gene>
    <name evidence="5" type="ORF">CQW23_19322</name>
</gene>